<dbReference type="InterPro" id="IPR011005">
    <property type="entry name" value="Dihydropteroate_synth-like_sf"/>
</dbReference>
<dbReference type="CDD" id="cd00483">
    <property type="entry name" value="HPPK"/>
    <property type="match status" value="1"/>
</dbReference>
<accession>A0A1Y1XRB8</accession>
<dbReference type="PANTHER" id="PTHR20941">
    <property type="entry name" value="FOLATE SYNTHESIS PROTEINS"/>
    <property type="match status" value="1"/>
</dbReference>
<dbReference type="InterPro" id="IPR043133">
    <property type="entry name" value="GTP-CH-I_C/QueF"/>
</dbReference>
<proteinExistence type="inferred from homology"/>
<dbReference type="GO" id="GO:0046656">
    <property type="term" value="P:folic acid biosynthetic process"/>
    <property type="evidence" value="ECO:0007669"/>
    <property type="project" value="UniProtKB-KW"/>
</dbReference>
<dbReference type="Pfam" id="PF02152">
    <property type="entry name" value="FolB"/>
    <property type="match status" value="2"/>
</dbReference>
<keyword evidence="19" id="KW-0289">Folate biosynthesis</keyword>
<evidence type="ECO:0000256" key="24">
    <source>
        <dbReference type="ARBA" id="ARBA00068111"/>
    </source>
</evidence>
<evidence type="ECO:0000313" key="26">
    <source>
        <dbReference type="EMBL" id="ORX88298.1"/>
    </source>
</evidence>
<comment type="similarity">
    <text evidence="9">In the C-terminal section; belongs to the DHPS family.</text>
</comment>
<reference evidence="26 27" key="2">
    <citation type="submission" date="2016-08" db="EMBL/GenBank/DDBJ databases">
        <title>Pervasive Adenine N6-methylation of Active Genes in Fungi.</title>
        <authorList>
            <consortium name="DOE Joint Genome Institute"/>
            <person name="Mondo S.J."/>
            <person name="Dannebaum R.O."/>
            <person name="Kuo R.C."/>
            <person name="Labutti K."/>
            <person name="Haridas S."/>
            <person name="Kuo A."/>
            <person name="Salamov A."/>
            <person name="Ahrendt S.R."/>
            <person name="Lipzen A."/>
            <person name="Sullivan W."/>
            <person name="Andreopoulos W.B."/>
            <person name="Clum A."/>
            <person name="Lindquist E."/>
            <person name="Daum C."/>
            <person name="Ramamoorthy G.K."/>
            <person name="Gryganskyi A."/>
            <person name="Culley D."/>
            <person name="Magnuson J.K."/>
            <person name="James T.Y."/>
            <person name="O'Malley M.A."/>
            <person name="Stajich J.E."/>
            <person name="Spatafora J.W."/>
            <person name="Visel A."/>
            <person name="Grigoriev I.V."/>
        </authorList>
    </citation>
    <scope>NUCLEOTIDE SEQUENCE [LARGE SCALE GENOMIC DNA]</scope>
    <source>
        <strain evidence="26 27">S4</strain>
    </source>
</reference>
<dbReference type="InterPro" id="IPR000489">
    <property type="entry name" value="Pterin-binding_dom"/>
</dbReference>
<dbReference type="EC" id="2.5.1.15" evidence="10"/>
<evidence type="ECO:0000256" key="16">
    <source>
        <dbReference type="ARBA" id="ARBA00022777"/>
    </source>
</evidence>
<comment type="similarity">
    <text evidence="22">In the central section; belongs to the HPPK family.</text>
</comment>
<keyword evidence="16" id="KW-0418">Kinase</keyword>
<evidence type="ECO:0000256" key="9">
    <source>
        <dbReference type="ARBA" id="ARBA00009951"/>
    </source>
</evidence>
<comment type="caution">
    <text evidence="26">The sequence shown here is derived from an EMBL/GenBank/DDBJ whole genome shotgun (WGS) entry which is preliminary data.</text>
</comment>
<dbReference type="InterPro" id="IPR045031">
    <property type="entry name" value="DHP_synth-like"/>
</dbReference>
<evidence type="ECO:0000256" key="22">
    <source>
        <dbReference type="ARBA" id="ARBA00061548"/>
    </source>
</evidence>
<evidence type="ECO:0000256" key="2">
    <source>
        <dbReference type="ARBA" id="ARBA00000198"/>
    </source>
</evidence>
<evidence type="ECO:0000256" key="6">
    <source>
        <dbReference type="ARBA" id="ARBA00005013"/>
    </source>
</evidence>
<dbReference type="SMART" id="SM00905">
    <property type="entry name" value="FolB"/>
    <property type="match status" value="2"/>
</dbReference>
<name>A0A1Y1XRB8_9FUNG</name>
<evidence type="ECO:0000256" key="23">
    <source>
        <dbReference type="ARBA" id="ARBA00067568"/>
    </source>
</evidence>
<dbReference type="GO" id="GO:0004150">
    <property type="term" value="F:dihydroneopterin aldolase activity"/>
    <property type="evidence" value="ECO:0007669"/>
    <property type="project" value="UniProtKB-EC"/>
</dbReference>
<evidence type="ECO:0000256" key="3">
    <source>
        <dbReference type="ARBA" id="ARBA00001353"/>
    </source>
</evidence>
<evidence type="ECO:0000256" key="14">
    <source>
        <dbReference type="ARBA" id="ARBA00022723"/>
    </source>
</evidence>
<comment type="similarity">
    <text evidence="8">In the N-terminal section; belongs to the DHNA family.</text>
</comment>
<evidence type="ECO:0000256" key="17">
    <source>
        <dbReference type="ARBA" id="ARBA00022840"/>
    </source>
</evidence>
<dbReference type="FunFam" id="3.20.20.20:FF:000006">
    <property type="entry name" value="Dihydropteroate synthase"/>
    <property type="match status" value="1"/>
</dbReference>
<evidence type="ECO:0000256" key="7">
    <source>
        <dbReference type="ARBA" id="ARBA00005051"/>
    </source>
</evidence>
<dbReference type="GO" id="GO:0005524">
    <property type="term" value="F:ATP binding"/>
    <property type="evidence" value="ECO:0007669"/>
    <property type="project" value="UniProtKB-KW"/>
</dbReference>
<comment type="catalytic activity">
    <reaction evidence="1">
        <text>(7,8-dihydropterin-6-yl)methyl diphosphate + 4-aminobenzoate = 7,8-dihydropteroate + diphosphate</text>
        <dbReference type="Rhea" id="RHEA:19949"/>
        <dbReference type="ChEBI" id="CHEBI:17836"/>
        <dbReference type="ChEBI" id="CHEBI:17839"/>
        <dbReference type="ChEBI" id="CHEBI:33019"/>
        <dbReference type="ChEBI" id="CHEBI:72950"/>
        <dbReference type="EC" id="2.5.1.15"/>
    </reaction>
</comment>
<keyword evidence="14" id="KW-0479">Metal-binding</keyword>
<dbReference type="EC" id="2.7.6.3" evidence="12"/>
<keyword evidence="20" id="KW-0511">Multifunctional enzyme</keyword>
<evidence type="ECO:0000256" key="21">
    <source>
        <dbReference type="ARBA" id="ARBA00058009"/>
    </source>
</evidence>
<dbReference type="Pfam" id="PF01288">
    <property type="entry name" value="HPPK"/>
    <property type="match status" value="1"/>
</dbReference>
<dbReference type="GO" id="GO:0003848">
    <property type="term" value="F:2-amino-4-hydroxy-6-hydroxymethyldihydropteridine diphosphokinase activity"/>
    <property type="evidence" value="ECO:0007669"/>
    <property type="project" value="UniProtKB-EC"/>
</dbReference>
<dbReference type="EMBL" id="MCFG01000001">
    <property type="protein sequence ID" value="ORX88298.1"/>
    <property type="molecule type" value="Genomic_DNA"/>
</dbReference>
<dbReference type="NCBIfam" id="TIGR00526">
    <property type="entry name" value="folB_dom"/>
    <property type="match status" value="2"/>
</dbReference>
<dbReference type="InterPro" id="IPR006157">
    <property type="entry name" value="FolB_dom"/>
</dbReference>
<dbReference type="InterPro" id="IPR035907">
    <property type="entry name" value="Hppk_sf"/>
</dbReference>
<feature type="domain" description="Pterin-binding" evidence="25">
    <location>
        <begin position="447"/>
        <end position="711"/>
    </location>
</feature>
<dbReference type="NCBIfam" id="TIGR01496">
    <property type="entry name" value="DHPS"/>
    <property type="match status" value="1"/>
</dbReference>
<dbReference type="EC" id="4.1.2.25" evidence="11"/>
<evidence type="ECO:0000256" key="1">
    <source>
        <dbReference type="ARBA" id="ARBA00000012"/>
    </source>
</evidence>
<sequence>MSDIIKIKQLNVKSTIGTETWGKKKLQPIIVDVIVYTDIMKCGETDELEDTIDYSEIVKSVVKFSEEGSFDTLQEYTIKLIQTITEKFPIEKVNVKVSLPRAHLHSNAIQLSMTRTKDTVQELFTSDDVYTIDKLNVSTIIGFNECEKIVKQALDITLSYYPKINGDIKTIEDISQIVDSKILAEEIYNLIEKTRFITIEALASCIANCCLTSFGIQKVNVRVEKPNAITFASASAVEIERDISSIPKLNKKYQTRSLSEISKSTPASAPAHLAYIALGGNIGEVFKNIKKALKLLSEKCQIIQTSYLYETSPMYVVDQPNFINAACKVLTDLEPVDLLAFLKNIEKEVGRVPSIRNGPRAIDLDILFYDKIVFKSENLIIPHPRIAERRFVLEPLNDVAKNFVHPTKQQTINALLKELKHNPSEAYNKVRRVMPIRNQLWKWNEKTYLMGILNATPDSFSDGGKYNTLETGLAHAKEMVENQVDIIDIGGMSTRPYSDDGVTEEEELKRVIPLIKAIRAEEWGKEIPISVDTFRAEVALQSIEAGADLINDVTGGEGDPRMFEVMAQTDVPVCLMHMRGTPKTMQLQCEYKDGVLKEIEEVLAERIDKAQRLGVRQWNVIVDPGLGFSKDVNQNFEIVKGMKKLVDEDSLLANMPTLVGPSRKSFIGKTLNQSIPEKRVWGTAAICTILIAENTSILRVHDFKEMKDIITIADRVYRH</sequence>
<comment type="cofactor">
    <cofactor evidence="4">
        <name>Mg(2+)</name>
        <dbReference type="ChEBI" id="CHEBI:18420"/>
    </cofactor>
</comment>
<dbReference type="CDD" id="cd00739">
    <property type="entry name" value="DHPS"/>
    <property type="match status" value="1"/>
</dbReference>
<dbReference type="PROSITE" id="PS00794">
    <property type="entry name" value="HPPK"/>
    <property type="match status" value="1"/>
</dbReference>
<dbReference type="PANTHER" id="PTHR20941:SF1">
    <property type="entry name" value="FOLIC ACID SYNTHESIS PROTEIN FOL1"/>
    <property type="match status" value="1"/>
</dbReference>
<dbReference type="GO" id="GO:0005740">
    <property type="term" value="C:mitochondrial envelope"/>
    <property type="evidence" value="ECO:0007669"/>
    <property type="project" value="EnsemblFungi"/>
</dbReference>
<evidence type="ECO:0000256" key="20">
    <source>
        <dbReference type="ARBA" id="ARBA00023268"/>
    </source>
</evidence>
<evidence type="ECO:0000256" key="15">
    <source>
        <dbReference type="ARBA" id="ARBA00022741"/>
    </source>
</evidence>
<reference evidence="26 27" key="1">
    <citation type="submission" date="2016-08" db="EMBL/GenBank/DDBJ databases">
        <title>A Parts List for Fungal Cellulosomes Revealed by Comparative Genomics.</title>
        <authorList>
            <consortium name="DOE Joint Genome Institute"/>
            <person name="Haitjema C.H."/>
            <person name="Gilmore S.P."/>
            <person name="Henske J.K."/>
            <person name="Solomon K.V."/>
            <person name="De Groot R."/>
            <person name="Kuo A."/>
            <person name="Mondo S.J."/>
            <person name="Salamov A.A."/>
            <person name="Labutti K."/>
            <person name="Zhao Z."/>
            <person name="Chiniquy J."/>
            <person name="Barry K."/>
            <person name="Brewer H.M."/>
            <person name="Purvine S.O."/>
            <person name="Wright A.T."/>
            <person name="Boxma B."/>
            <person name="Van Alen T."/>
            <person name="Hackstein J.H."/>
            <person name="Baker S.E."/>
            <person name="Grigoriev I.V."/>
            <person name="O'Malley M.A."/>
        </authorList>
    </citation>
    <scope>NUCLEOTIDE SEQUENCE [LARGE SCALE GENOMIC DNA]</scope>
    <source>
        <strain evidence="26 27">S4</strain>
    </source>
</reference>
<keyword evidence="13" id="KW-0808">Transferase</keyword>
<evidence type="ECO:0000256" key="13">
    <source>
        <dbReference type="ARBA" id="ARBA00022679"/>
    </source>
</evidence>
<dbReference type="NCBIfam" id="TIGR01498">
    <property type="entry name" value="folK"/>
    <property type="match status" value="1"/>
</dbReference>
<protein>
    <recommendedName>
        <fullName evidence="23">Folic acid synthesis protein FOL1</fullName>
        <ecNumber evidence="10">2.5.1.15</ecNumber>
        <ecNumber evidence="12">2.7.6.3</ecNumber>
        <ecNumber evidence="11">4.1.2.25</ecNumber>
    </recommendedName>
    <alternativeName>
        <fullName evidence="24">Folic acid synthesis protein fol1</fullName>
    </alternativeName>
</protein>
<evidence type="ECO:0000313" key="27">
    <source>
        <dbReference type="Proteomes" id="UP000193944"/>
    </source>
</evidence>
<dbReference type="SUPFAM" id="SSF55620">
    <property type="entry name" value="Tetrahydrobiopterin biosynthesis enzymes-like"/>
    <property type="match status" value="2"/>
</dbReference>
<dbReference type="Gene3D" id="3.20.20.20">
    <property type="entry name" value="Dihydropteroate synthase-like"/>
    <property type="match status" value="1"/>
</dbReference>
<dbReference type="GO" id="GO:0016301">
    <property type="term" value="F:kinase activity"/>
    <property type="evidence" value="ECO:0007669"/>
    <property type="project" value="UniProtKB-KW"/>
</dbReference>
<keyword evidence="18" id="KW-0460">Magnesium</keyword>
<dbReference type="AlphaFoldDB" id="A0A1Y1XRB8"/>
<evidence type="ECO:0000256" key="12">
    <source>
        <dbReference type="ARBA" id="ARBA00013253"/>
    </source>
</evidence>
<comment type="pathway">
    <text evidence="5">Cofactor biosynthesis; tetrahydrofolate biosynthesis; 7,8-dihydrofolate from 2-amino-4-hydroxy-6-hydroxymethyl-7,8-dihydropteridine diphosphate and 4-aminobenzoate: step 1/2.</text>
</comment>
<dbReference type="Gene3D" id="3.30.1130.10">
    <property type="match status" value="2"/>
</dbReference>
<evidence type="ECO:0000256" key="19">
    <source>
        <dbReference type="ARBA" id="ARBA00022909"/>
    </source>
</evidence>
<dbReference type="InterPro" id="IPR006390">
    <property type="entry name" value="DHP_synth_dom"/>
</dbReference>
<evidence type="ECO:0000256" key="4">
    <source>
        <dbReference type="ARBA" id="ARBA00001946"/>
    </source>
</evidence>
<dbReference type="GO" id="GO:0004156">
    <property type="term" value="F:dihydropteroate synthase activity"/>
    <property type="evidence" value="ECO:0007669"/>
    <property type="project" value="UniProtKB-EC"/>
</dbReference>
<dbReference type="GO" id="GO:0046872">
    <property type="term" value="F:metal ion binding"/>
    <property type="evidence" value="ECO:0007669"/>
    <property type="project" value="UniProtKB-KW"/>
</dbReference>
<dbReference type="OrthoDB" id="615426at2759"/>
<dbReference type="PROSITE" id="PS50972">
    <property type="entry name" value="PTERIN_BINDING"/>
    <property type="match status" value="1"/>
</dbReference>
<dbReference type="STRING" id="1754192.A0A1Y1XRB8"/>
<evidence type="ECO:0000259" key="25">
    <source>
        <dbReference type="PROSITE" id="PS50972"/>
    </source>
</evidence>
<organism evidence="26 27">
    <name type="scientific">Anaeromyces robustus</name>
    <dbReference type="NCBI Taxonomy" id="1754192"/>
    <lineage>
        <taxon>Eukaryota</taxon>
        <taxon>Fungi</taxon>
        <taxon>Fungi incertae sedis</taxon>
        <taxon>Chytridiomycota</taxon>
        <taxon>Chytridiomycota incertae sedis</taxon>
        <taxon>Neocallimastigomycetes</taxon>
        <taxon>Neocallimastigales</taxon>
        <taxon>Neocallimastigaceae</taxon>
        <taxon>Anaeromyces</taxon>
    </lineage>
</organism>
<evidence type="ECO:0000256" key="5">
    <source>
        <dbReference type="ARBA" id="ARBA00004763"/>
    </source>
</evidence>
<keyword evidence="17" id="KW-0067">ATP-binding</keyword>
<evidence type="ECO:0000256" key="11">
    <source>
        <dbReference type="ARBA" id="ARBA00013043"/>
    </source>
</evidence>
<comment type="catalytic activity">
    <reaction evidence="2">
        <text>6-hydroxymethyl-7,8-dihydropterin + ATP = (7,8-dihydropterin-6-yl)methyl diphosphate + AMP + H(+)</text>
        <dbReference type="Rhea" id="RHEA:11412"/>
        <dbReference type="ChEBI" id="CHEBI:15378"/>
        <dbReference type="ChEBI" id="CHEBI:30616"/>
        <dbReference type="ChEBI" id="CHEBI:44841"/>
        <dbReference type="ChEBI" id="CHEBI:72950"/>
        <dbReference type="ChEBI" id="CHEBI:456215"/>
        <dbReference type="EC" id="2.7.6.3"/>
    </reaction>
</comment>
<comment type="pathway">
    <text evidence="6">Cofactor biosynthesis; tetrahydrofolate biosynthesis; 2-amino-4-hydroxy-6-hydroxymethyl-7,8-dihydropteridine diphosphate from 7,8-dihydroneopterin triphosphate: step 3/4.</text>
</comment>
<dbReference type="InterPro" id="IPR000550">
    <property type="entry name" value="Hppk"/>
</dbReference>
<evidence type="ECO:0000256" key="18">
    <source>
        <dbReference type="ARBA" id="ARBA00022842"/>
    </source>
</evidence>
<evidence type="ECO:0000256" key="10">
    <source>
        <dbReference type="ARBA" id="ARBA00012458"/>
    </source>
</evidence>
<comment type="function">
    <text evidence="21">Catalyzes three sequential steps of tetrahydrofolate biosynthesis.</text>
</comment>
<gene>
    <name evidence="26" type="ORF">BCR32DRAFT_288804</name>
</gene>
<keyword evidence="27" id="KW-1185">Reference proteome</keyword>
<comment type="catalytic activity">
    <reaction evidence="3">
        <text>7,8-dihydroneopterin = 6-hydroxymethyl-7,8-dihydropterin + glycolaldehyde</text>
        <dbReference type="Rhea" id="RHEA:10540"/>
        <dbReference type="ChEBI" id="CHEBI:17001"/>
        <dbReference type="ChEBI" id="CHEBI:17071"/>
        <dbReference type="ChEBI" id="CHEBI:44841"/>
        <dbReference type="EC" id="4.1.2.25"/>
    </reaction>
</comment>
<dbReference type="SUPFAM" id="SSF55083">
    <property type="entry name" value="6-hydroxymethyl-7,8-dihydropterin pyrophosphokinase, HPPK"/>
    <property type="match status" value="1"/>
</dbReference>
<keyword evidence="15" id="KW-0547">Nucleotide-binding</keyword>
<dbReference type="SUPFAM" id="SSF51717">
    <property type="entry name" value="Dihydropteroate synthetase-like"/>
    <property type="match status" value="1"/>
</dbReference>
<evidence type="ECO:0000256" key="8">
    <source>
        <dbReference type="ARBA" id="ARBA00009640"/>
    </source>
</evidence>
<dbReference type="Gene3D" id="3.30.70.560">
    <property type="entry name" value="7,8-Dihydro-6-hydroxymethylpterin-pyrophosphokinase HPPK"/>
    <property type="match status" value="1"/>
</dbReference>
<dbReference type="PROSITE" id="PS00792">
    <property type="entry name" value="DHPS_1"/>
    <property type="match status" value="1"/>
</dbReference>
<dbReference type="Pfam" id="PF00809">
    <property type="entry name" value="Pterin_bind"/>
    <property type="match status" value="1"/>
</dbReference>
<dbReference type="GO" id="GO:0046654">
    <property type="term" value="P:tetrahydrofolate biosynthetic process"/>
    <property type="evidence" value="ECO:0007669"/>
    <property type="project" value="UniProtKB-UniPathway"/>
</dbReference>
<dbReference type="UniPathway" id="UPA00077">
    <property type="reaction ID" value="UER00155"/>
</dbReference>
<dbReference type="Proteomes" id="UP000193944">
    <property type="component" value="Unassembled WGS sequence"/>
</dbReference>
<comment type="pathway">
    <text evidence="7">Cofactor biosynthesis; tetrahydrofolate biosynthesis; 2-amino-4-hydroxy-6-hydroxymethyl-7,8-dihydropteridine diphosphate from 7,8-dihydroneopterin triphosphate: step 4/4.</text>
</comment>